<proteinExistence type="predicted"/>
<dbReference type="Proteomes" id="UP000479357">
    <property type="component" value="Segment"/>
</dbReference>
<name>A0A6C0R2M6_9CAUD</name>
<dbReference type="RefSeq" id="YP_009855767.1">
    <property type="nucleotide sequence ID" value="NC_048847.1"/>
</dbReference>
<dbReference type="EMBL" id="MN877442">
    <property type="protein sequence ID" value="QHZ59764.1"/>
    <property type="molecule type" value="Genomic_DNA"/>
</dbReference>
<protein>
    <submittedName>
        <fullName evidence="1">Uncharacterized protein</fullName>
    </submittedName>
</protein>
<reference evidence="1 2" key="1">
    <citation type="submission" date="2019-12" db="EMBL/GenBank/DDBJ databases">
        <title>Alteromonas phage V22 represents a new genus of marine bacteriophages that requires a novel tail fiber chaperone for host recognition.</title>
        <authorList>
            <person name="Gonzalez-Serrano R."/>
            <person name="Dunne M."/>
            <person name="Rosselli R."/>
            <person name="Martin-Cuadrado A.-B."/>
            <person name="Grosboillot V."/>
            <person name="Zinsli L."/>
            <person name="Roda-Garcia J.J."/>
            <person name="Loessner M.J."/>
            <person name="Rodriguez-Valera F."/>
        </authorList>
    </citation>
    <scope>NUCLEOTIDE SEQUENCE [LARGE SCALE GENOMIC DNA]</scope>
</reference>
<dbReference type="KEGG" id="vg:55626507"/>
<sequence length="141" mass="16127">MKTIKTTASVSMGRNSNNEFYIHVEDEHSGNKIVSLSMDEKDFAFLITGLHGVKTDCILHNVTNVGKKRVIERVSMPEPDAFDKGSVKMAVREHFEREYEAEGWKLWDDGTSSQQNSRGLHNFIVVKYVPVEDDVVVEKYY</sequence>
<organism evidence="1 2">
    <name type="scientific">Alteromonas phage vB_AmeM_PT11-V22</name>
    <dbReference type="NCBI Taxonomy" id="2704031"/>
    <lineage>
        <taxon>Viruses</taxon>
        <taxon>Duplodnaviria</taxon>
        <taxon>Heunggongvirae</taxon>
        <taxon>Uroviricota</taxon>
        <taxon>Caudoviricetes</taxon>
        <taxon>Myoalterovirus</taxon>
        <taxon>Myoalterovirus PT11V22</taxon>
    </lineage>
</organism>
<evidence type="ECO:0000313" key="1">
    <source>
        <dbReference type="EMBL" id="QHZ59764.1"/>
    </source>
</evidence>
<accession>A0A6C0R2M6</accession>
<evidence type="ECO:0000313" key="2">
    <source>
        <dbReference type="Proteomes" id="UP000479357"/>
    </source>
</evidence>
<dbReference type="GeneID" id="55626507"/>
<keyword evidence="2" id="KW-1185">Reference proteome</keyword>